<dbReference type="InterPro" id="IPR045163">
    <property type="entry name" value="Focadhesin/RST1"/>
</dbReference>
<name>A0A3M0L1D4_HIRRU</name>
<dbReference type="Proteomes" id="UP000269221">
    <property type="component" value="Unassembled WGS sequence"/>
</dbReference>
<protein>
    <recommendedName>
        <fullName evidence="4">DUF3730 domain-containing protein</fullName>
    </recommendedName>
</protein>
<dbReference type="OrthoDB" id="6125419at2759"/>
<reference evidence="2 3" key="1">
    <citation type="submission" date="2018-07" db="EMBL/GenBank/DDBJ databases">
        <title>A high quality draft genome assembly of the barn swallow (H. rustica rustica).</title>
        <authorList>
            <person name="Formenti G."/>
            <person name="Chiara M."/>
            <person name="Poveda L."/>
            <person name="Francoijs K.-J."/>
            <person name="Bonisoli-Alquati A."/>
            <person name="Canova L."/>
            <person name="Gianfranceschi L."/>
            <person name="Horner D.S."/>
            <person name="Saino N."/>
        </authorList>
    </citation>
    <scope>NUCLEOTIDE SEQUENCE [LARGE SCALE GENOMIC DNA]</scope>
    <source>
        <strain evidence="2">Chelidonia</strain>
        <tissue evidence="2">Blood</tissue>
    </source>
</reference>
<proteinExistence type="predicted"/>
<evidence type="ECO:0000256" key="1">
    <source>
        <dbReference type="SAM" id="MobiDB-lite"/>
    </source>
</evidence>
<comment type="caution">
    <text evidence="2">The sequence shown here is derived from an EMBL/GenBank/DDBJ whole genome shotgun (WGS) entry which is preliminary data.</text>
</comment>
<organism evidence="2 3">
    <name type="scientific">Hirundo rustica rustica</name>
    <dbReference type="NCBI Taxonomy" id="333673"/>
    <lineage>
        <taxon>Eukaryota</taxon>
        <taxon>Metazoa</taxon>
        <taxon>Chordata</taxon>
        <taxon>Craniata</taxon>
        <taxon>Vertebrata</taxon>
        <taxon>Euteleostomi</taxon>
        <taxon>Archelosauria</taxon>
        <taxon>Archosauria</taxon>
        <taxon>Dinosauria</taxon>
        <taxon>Saurischia</taxon>
        <taxon>Theropoda</taxon>
        <taxon>Coelurosauria</taxon>
        <taxon>Aves</taxon>
        <taxon>Neognathae</taxon>
        <taxon>Neoaves</taxon>
        <taxon>Telluraves</taxon>
        <taxon>Australaves</taxon>
        <taxon>Passeriformes</taxon>
        <taxon>Sylvioidea</taxon>
        <taxon>Hirundinidae</taxon>
        <taxon>Hirundo</taxon>
    </lineage>
</organism>
<dbReference type="PANTHER" id="PTHR16212">
    <property type="entry name" value="FOCADHESIN FAMILY MEMBER"/>
    <property type="match status" value="1"/>
</dbReference>
<dbReference type="EMBL" id="QRBI01000095">
    <property type="protein sequence ID" value="RMC19268.1"/>
    <property type="molecule type" value="Genomic_DNA"/>
</dbReference>
<feature type="region of interest" description="Disordered" evidence="1">
    <location>
        <begin position="1"/>
        <end position="28"/>
    </location>
</feature>
<sequence>MRSRLRAEGEGGGAAVSEAQRARLSPARPRTNEYSAFLGFEPKRQVSYDRAKMLDDIKKRFEFPNAIVQSQTPALNLLWEKCCSENVALRTACCEGLVALVVEKHAELDYVLHGALNLIPSARNVHGLVKTICKLIQIQAVQLGKDGDESVWNLYGTRYLYCEPSQLREYAELRMGLLKILLQPHGPKHKEAPSMLECEILQLLCDFIPYLQLKDLLQVTEALFFLQELFLSLLRYPLFWKVQLSQLSLQLLCFCEVCLNVTGECSSLISLIEDNFELLKEMFPVDQFIIGVALLLLQTPESQQKSVLSLAYKLLSCSETQDISTTALTLVMPVLQILSSTTVGDCLSRDVSGTTRQQMAVNILGILKEKSVEDKQELVK</sequence>
<accession>A0A3M0L1D4</accession>
<dbReference type="GO" id="GO:0060147">
    <property type="term" value="P:regulation of post-transcriptional gene silencing"/>
    <property type="evidence" value="ECO:0007669"/>
    <property type="project" value="InterPro"/>
</dbReference>
<gene>
    <name evidence="2" type="ORF">DUI87_03875</name>
</gene>
<evidence type="ECO:0000313" key="2">
    <source>
        <dbReference type="EMBL" id="RMC19268.1"/>
    </source>
</evidence>
<dbReference type="PANTHER" id="PTHR16212:SF4">
    <property type="entry name" value="FOCADHESIN"/>
    <property type="match status" value="1"/>
</dbReference>
<evidence type="ECO:0008006" key="4">
    <source>
        <dbReference type="Google" id="ProtNLM"/>
    </source>
</evidence>
<dbReference type="STRING" id="333673.A0A3M0L1D4"/>
<keyword evidence="3" id="KW-1185">Reference proteome</keyword>
<evidence type="ECO:0000313" key="3">
    <source>
        <dbReference type="Proteomes" id="UP000269221"/>
    </source>
</evidence>
<dbReference type="AlphaFoldDB" id="A0A3M0L1D4"/>